<organism evidence="1">
    <name type="scientific">Siphoviridae sp. ctDhw1</name>
    <dbReference type="NCBI Taxonomy" id="2827813"/>
    <lineage>
        <taxon>Viruses</taxon>
        <taxon>Duplodnaviria</taxon>
        <taxon>Heunggongvirae</taxon>
        <taxon>Uroviricota</taxon>
        <taxon>Caudoviricetes</taxon>
    </lineage>
</organism>
<dbReference type="SUPFAM" id="SSF56300">
    <property type="entry name" value="Metallo-dependent phosphatases"/>
    <property type="match status" value="1"/>
</dbReference>
<dbReference type="EMBL" id="BK032602">
    <property type="protein sequence ID" value="DAF50817.1"/>
    <property type="molecule type" value="Genomic_DNA"/>
</dbReference>
<reference evidence="1" key="1">
    <citation type="journal article" date="2021" name="Proc. Natl. Acad. Sci. U.S.A.">
        <title>A Catalog of Tens of Thousands of Viruses from Human Metagenomes Reveals Hidden Associations with Chronic Diseases.</title>
        <authorList>
            <person name="Tisza M.J."/>
            <person name="Buck C.B."/>
        </authorList>
    </citation>
    <scope>NUCLEOTIDE SEQUENCE</scope>
    <source>
        <strain evidence="1">CtDhw1</strain>
    </source>
</reference>
<evidence type="ECO:0000313" key="1">
    <source>
        <dbReference type="EMBL" id="DAF50817.1"/>
    </source>
</evidence>
<protein>
    <submittedName>
        <fullName evidence="1">DNA polymerase II small subunit</fullName>
    </submittedName>
</protein>
<proteinExistence type="predicted"/>
<dbReference type="InterPro" id="IPR029052">
    <property type="entry name" value="Metallo-depent_PP-like"/>
</dbReference>
<dbReference type="Gene3D" id="3.60.21.10">
    <property type="match status" value="1"/>
</dbReference>
<accession>A0A8S5SIG6</accession>
<sequence length="413" mass="47672">MNPKYSQLENEDSYEYGLRLIETKIEQNPPDLEWSDIVDLLGLDVHYDSLRKAANVTPYCGYRVMKYFKEKYASESCGESYLDELDQKMLEFKKERQRFFDQRNALNKVVRDMARRDENQEILERAIENGVLPKLTYTQNNVQPTEQDLLVSLNDLHFGACVDNYWNYYNSDVCRMMLQDYIGKIVSIANLHGAENCYVWANGDLISGNIHKSIAVSNRENVIEQVVGVSELIAEFLSELSPYFKNVYFSSVAGNHSRLEEKDLASPHERLDDLVEWYLKARLQNFQNVVFDNYEKIDDTMYLVNIRGKTYLGVHGDYDGSPSKVQSLQTMAQRPVYAILSGHLHHNKIDNVQGVKTVMAGSFLGMDDYCVGKRIYGSQQQLVCVCTYDGIMAYYDVDFDTNAYRQQRSEIVA</sequence>
<name>A0A8S5SIG6_9CAUD</name>